<dbReference type="InterPro" id="IPR008984">
    <property type="entry name" value="SMAD_FHA_dom_sf"/>
</dbReference>
<dbReference type="Gene3D" id="3.30.2320.60">
    <property type="entry name" value="FhaA, phosphopeptide-binding domain (DUF3662)"/>
    <property type="match status" value="1"/>
</dbReference>
<dbReference type="Gene3D" id="2.60.200.20">
    <property type="match status" value="1"/>
</dbReference>
<dbReference type="EMBL" id="JBHTEF010000001">
    <property type="protein sequence ID" value="MFC7581935.1"/>
    <property type="molecule type" value="Genomic_DNA"/>
</dbReference>
<evidence type="ECO:0000313" key="4">
    <source>
        <dbReference type="Proteomes" id="UP001596527"/>
    </source>
</evidence>
<dbReference type="InterPro" id="IPR042287">
    <property type="entry name" value="FhaA_N_sf"/>
</dbReference>
<evidence type="ECO:0000313" key="3">
    <source>
        <dbReference type="EMBL" id="MFC7581935.1"/>
    </source>
</evidence>
<organism evidence="3 4">
    <name type="scientific">Schaalia naturae</name>
    <dbReference type="NCBI Taxonomy" id="635203"/>
    <lineage>
        <taxon>Bacteria</taxon>
        <taxon>Bacillati</taxon>
        <taxon>Actinomycetota</taxon>
        <taxon>Actinomycetes</taxon>
        <taxon>Actinomycetales</taxon>
        <taxon>Actinomycetaceae</taxon>
        <taxon>Schaalia</taxon>
    </lineage>
</organism>
<reference evidence="4" key="1">
    <citation type="journal article" date="2019" name="Int. J. Syst. Evol. Microbiol.">
        <title>The Global Catalogue of Microorganisms (GCM) 10K type strain sequencing project: providing services to taxonomists for standard genome sequencing and annotation.</title>
        <authorList>
            <consortium name="The Broad Institute Genomics Platform"/>
            <consortium name="The Broad Institute Genome Sequencing Center for Infectious Disease"/>
            <person name="Wu L."/>
            <person name="Ma J."/>
        </authorList>
    </citation>
    <scope>NUCLEOTIDE SEQUENCE [LARGE SCALE GENOMIC DNA]</scope>
    <source>
        <strain evidence="4">CCUG 56698</strain>
    </source>
</reference>
<gene>
    <name evidence="3" type="ORF">ACFQWG_12085</name>
</gene>
<protein>
    <submittedName>
        <fullName evidence="3">FhaA domain-containing protein</fullName>
    </submittedName>
</protein>
<dbReference type="RefSeq" id="WP_291498239.1">
    <property type="nucleotide sequence ID" value="NZ_JBHTEF010000001.1"/>
</dbReference>
<proteinExistence type="predicted"/>
<comment type="caution">
    <text evidence="3">The sequence shown here is derived from an EMBL/GenBank/DDBJ whole genome shotgun (WGS) entry which is preliminary data.</text>
</comment>
<dbReference type="SUPFAM" id="SSF49879">
    <property type="entry name" value="SMAD/FHA domain"/>
    <property type="match status" value="1"/>
</dbReference>
<name>A0ABW2SP62_9ACTO</name>
<sequence length="236" mass="25765">MSIFDRFENAVEKGINGAFSRVFRSGLKPVDVTTAIRRAIEDNLQEFAADRTIAPNSFALHISPSDFDALSEDLDVLRDEFERQTTQYAAEHDYVLLGPVEVLFERDDAELTGQVEVECATKRGAAAPATAVAASPEHPIIDIDGEKWLLTEPVTVIGRGSEADIVVPDSGVSRRHLELRVTPTGVIATDLGSTNGTFVEGHRIDAATLVDGNQIVIGRTRILFWTHPASDPTQDR</sequence>
<keyword evidence="4" id="KW-1185">Reference proteome</keyword>
<accession>A0ABW2SP62</accession>
<keyword evidence="1" id="KW-0597">Phosphoprotein</keyword>
<dbReference type="InterPro" id="IPR000253">
    <property type="entry name" value="FHA_dom"/>
</dbReference>
<dbReference type="PROSITE" id="PS50006">
    <property type="entry name" value="FHA_DOMAIN"/>
    <property type="match status" value="1"/>
</dbReference>
<feature type="domain" description="FHA" evidence="2">
    <location>
        <begin position="155"/>
        <end position="204"/>
    </location>
</feature>
<dbReference type="InterPro" id="IPR022128">
    <property type="entry name" value="FhaA_N"/>
</dbReference>
<evidence type="ECO:0000256" key="1">
    <source>
        <dbReference type="ARBA" id="ARBA00022553"/>
    </source>
</evidence>
<dbReference type="Pfam" id="PF00498">
    <property type="entry name" value="FHA"/>
    <property type="match status" value="1"/>
</dbReference>
<evidence type="ECO:0000259" key="2">
    <source>
        <dbReference type="PROSITE" id="PS50006"/>
    </source>
</evidence>
<dbReference type="Pfam" id="PF12401">
    <property type="entry name" value="FhaA_N"/>
    <property type="match status" value="1"/>
</dbReference>
<dbReference type="SMART" id="SM00240">
    <property type="entry name" value="FHA"/>
    <property type="match status" value="1"/>
</dbReference>
<dbReference type="InterPro" id="IPR050923">
    <property type="entry name" value="Cell_Proc_Reg/RNA_Proc"/>
</dbReference>
<dbReference type="Proteomes" id="UP001596527">
    <property type="component" value="Unassembled WGS sequence"/>
</dbReference>
<dbReference type="CDD" id="cd00060">
    <property type="entry name" value="FHA"/>
    <property type="match status" value="1"/>
</dbReference>
<dbReference type="PANTHER" id="PTHR23308">
    <property type="entry name" value="NUCLEAR INHIBITOR OF PROTEIN PHOSPHATASE-1"/>
    <property type="match status" value="1"/>
</dbReference>